<dbReference type="NCBIfam" id="TIGR01056">
    <property type="entry name" value="topB"/>
    <property type="match status" value="1"/>
</dbReference>
<evidence type="ECO:0000256" key="12">
    <source>
        <dbReference type="ARBA" id="ARBA00032877"/>
    </source>
</evidence>
<dbReference type="InterPro" id="IPR013497">
    <property type="entry name" value="Topo_IA_cen"/>
</dbReference>
<dbReference type="PROSITE" id="PS00396">
    <property type="entry name" value="TOPO_IA_1"/>
    <property type="match status" value="1"/>
</dbReference>
<sequence>MKLVIAEKPSVAISIAKVIGANKKKDGYYEGNGYRVSWCVGHLIQMANPDAYDEKYAKWNMADLPIIPSDYKYEVAKATKKQFNILKKLMNDKEVDTVINACDAGREGESIFRLVYNQVNCKKKMKRLWISSMEDSAIKEGFDNLKDGKDYDNLFESAQARAIADWLVGMNISRLYSCLYQQNYSVGRVQTPTLAMIVKRDDEIANYQKEKYYTVELSTNGFTLSTDRIDDEVAAEQLLNLVGDKIEITDVIQKEKITKPDLPFDLTTLQRECNKYFGYSAKQTLDYAQSLYEKKLITYPRTDSRCLTEDMIVSTVNNILGKNDFDTGRIKVVFDSKKVTDHHAIIPTISSLKEDVSELPPSEAKVYFLISDKFHASVGYPLIENITKIVAEFDGFEFTSSGKVIKDEGFTKYLKEYKSKKNEDVELPNVNVDDALSIENKEIKEKFTQPPKHFTEDTLLKSMEIAGNDALEKGVEVERKGLGTPATRAGIIENLIFKGFVERDKKNLVATHKGISLVTILSDTFKSAETTAKWEMELSDIAQGKSSKEEFLEAIENELKEAVLTYAK</sequence>
<dbReference type="InterPro" id="IPR003602">
    <property type="entry name" value="Topo_IA_DNA-bd_dom"/>
</dbReference>
<dbReference type="RefSeq" id="WP_084875224.1">
    <property type="nucleotide sequence ID" value="NZ_NCUG01000018.1"/>
</dbReference>
<name>A0A1X1GF71_STROR</name>
<dbReference type="GO" id="GO:0043597">
    <property type="term" value="C:cytoplasmic replication fork"/>
    <property type="evidence" value="ECO:0007669"/>
    <property type="project" value="TreeGrafter"/>
</dbReference>
<dbReference type="PROSITE" id="PS52039">
    <property type="entry name" value="TOPO_IA_2"/>
    <property type="match status" value="1"/>
</dbReference>
<evidence type="ECO:0000256" key="6">
    <source>
        <dbReference type="ARBA" id="ARBA00023029"/>
    </source>
</evidence>
<dbReference type="SMART" id="SM00436">
    <property type="entry name" value="TOP1Bc"/>
    <property type="match status" value="1"/>
</dbReference>
<gene>
    <name evidence="15" type="ORF">B7725_06390</name>
</gene>
<keyword evidence="8 15" id="KW-0413">Isomerase</keyword>
<feature type="domain" description="Topo IA-type catalytic" evidence="14">
    <location>
        <begin position="151"/>
        <end position="564"/>
    </location>
</feature>
<evidence type="ECO:0000313" key="15">
    <source>
        <dbReference type="EMBL" id="ORO45489.1"/>
    </source>
</evidence>
<dbReference type="InterPro" id="IPR006171">
    <property type="entry name" value="TOPRIM_dom"/>
</dbReference>
<dbReference type="Gene3D" id="1.10.460.10">
    <property type="entry name" value="Topoisomerase I, domain 2"/>
    <property type="match status" value="1"/>
</dbReference>
<dbReference type="EC" id="5.6.2.1" evidence="3"/>
<evidence type="ECO:0000256" key="9">
    <source>
        <dbReference type="ARBA" id="ARBA00030003"/>
    </source>
</evidence>
<keyword evidence="7" id="KW-0238">DNA-binding</keyword>
<dbReference type="EMBL" id="NCUG01000018">
    <property type="protein sequence ID" value="ORO45489.1"/>
    <property type="molecule type" value="Genomic_DNA"/>
</dbReference>
<evidence type="ECO:0000256" key="1">
    <source>
        <dbReference type="ARBA" id="ARBA00000213"/>
    </source>
</evidence>
<dbReference type="InterPro" id="IPR000380">
    <property type="entry name" value="Topo_IA"/>
</dbReference>
<dbReference type="Gene3D" id="3.40.50.140">
    <property type="match status" value="1"/>
</dbReference>
<evidence type="ECO:0000256" key="4">
    <source>
        <dbReference type="ARBA" id="ARBA00022723"/>
    </source>
</evidence>
<evidence type="ECO:0000256" key="10">
    <source>
        <dbReference type="ARBA" id="ARBA00031985"/>
    </source>
</evidence>
<dbReference type="Pfam" id="PF01751">
    <property type="entry name" value="Toprim"/>
    <property type="match status" value="1"/>
</dbReference>
<dbReference type="Gene3D" id="1.10.290.10">
    <property type="entry name" value="Topoisomerase I, domain 4"/>
    <property type="match status" value="1"/>
</dbReference>
<evidence type="ECO:0000256" key="3">
    <source>
        <dbReference type="ARBA" id="ARBA00012891"/>
    </source>
</evidence>
<comment type="catalytic activity">
    <reaction evidence="1">
        <text>ATP-independent breakage of single-stranded DNA, followed by passage and rejoining.</text>
        <dbReference type="EC" id="5.6.2.1"/>
    </reaction>
</comment>
<evidence type="ECO:0000313" key="16">
    <source>
        <dbReference type="Proteomes" id="UP000193030"/>
    </source>
</evidence>
<proteinExistence type="inferred from homology"/>
<dbReference type="PANTHER" id="PTHR11390">
    <property type="entry name" value="PROKARYOTIC DNA TOPOISOMERASE"/>
    <property type="match status" value="1"/>
</dbReference>
<dbReference type="Pfam" id="PF01131">
    <property type="entry name" value="Topoisom_bac"/>
    <property type="match status" value="1"/>
</dbReference>
<keyword evidence="4" id="KW-0479">Metal-binding</keyword>
<keyword evidence="6" id="KW-0799">Topoisomerase</keyword>
<dbReference type="GO" id="GO:0003917">
    <property type="term" value="F:DNA topoisomerase type I (single strand cut, ATP-independent) activity"/>
    <property type="evidence" value="ECO:0007669"/>
    <property type="project" value="UniProtKB-EC"/>
</dbReference>
<dbReference type="InterPro" id="IPR023406">
    <property type="entry name" value="Topo_IA_AS"/>
</dbReference>
<dbReference type="GO" id="GO:0006281">
    <property type="term" value="P:DNA repair"/>
    <property type="evidence" value="ECO:0007669"/>
    <property type="project" value="TreeGrafter"/>
</dbReference>
<dbReference type="Proteomes" id="UP000193030">
    <property type="component" value="Unassembled WGS sequence"/>
</dbReference>
<dbReference type="NCBIfam" id="NF005829">
    <property type="entry name" value="PRK07726.1"/>
    <property type="match status" value="1"/>
</dbReference>
<dbReference type="CDD" id="cd00186">
    <property type="entry name" value="TOP1Ac"/>
    <property type="match status" value="1"/>
</dbReference>
<dbReference type="SMART" id="SM00437">
    <property type="entry name" value="TOP1Ac"/>
    <property type="match status" value="1"/>
</dbReference>
<dbReference type="PRINTS" id="PR00417">
    <property type="entry name" value="PRTPISMRASEI"/>
</dbReference>
<dbReference type="InterPro" id="IPR013824">
    <property type="entry name" value="Topo_IA_cen_sub1"/>
</dbReference>
<dbReference type="GO" id="GO:0046872">
    <property type="term" value="F:metal ion binding"/>
    <property type="evidence" value="ECO:0007669"/>
    <property type="project" value="UniProtKB-KW"/>
</dbReference>
<evidence type="ECO:0000256" key="11">
    <source>
        <dbReference type="ARBA" id="ARBA00032235"/>
    </source>
</evidence>
<reference evidence="15 16" key="1">
    <citation type="journal article" date="2016" name="Eur. J. Clin. Microbiol. Infect. Dis.">
        <title>Whole genome sequencing as a tool for phylogenetic analysis of clinical strains of Mitis group streptococci.</title>
        <authorList>
            <person name="Rasmussen L.H."/>
            <person name="Dargis R."/>
            <person name="Hojholt K."/>
            <person name="Christensen J.J."/>
            <person name="Skovgaard O."/>
            <person name="Justesen U.S."/>
            <person name="Rosenvinge F.S."/>
            <person name="Moser C."/>
            <person name="Lukjancenko O."/>
            <person name="Rasmussen S."/>
            <person name="Nielsen X.C."/>
        </authorList>
    </citation>
    <scope>NUCLEOTIDE SEQUENCE [LARGE SCALE GENOMIC DNA]</scope>
    <source>
        <strain evidence="15 16">OD_314165_09</strain>
    </source>
</reference>
<keyword evidence="5" id="KW-0460">Magnesium</keyword>
<feature type="domain" description="Toprim" evidence="13">
    <location>
        <begin position="1"/>
        <end position="134"/>
    </location>
</feature>
<dbReference type="GO" id="GO:0006310">
    <property type="term" value="P:DNA recombination"/>
    <property type="evidence" value="ECO:0007669"/>
    <property type="project" value="TreeGrafter"/>
</dbReference>
<dbReference type="CDD" id="cd03362">
    <property type="entry name" value="TOPRIM_TopoIA_TopoIII"/>
    <property type="match status" value="1"/>
</dbReference>
<protein>
    <recommendedName>
        <fullName evidence="3">DNA topoisomerase</fullName>
        <ecNumber evidence="3">5.6.2.1</ecNumber>
    </recommendedName>
    <alternativeName>
        <fullName evidence="12">Omega-protein</fullName>
    </alternativeName>
    <alternativeName>
        <fullName evidence="11">Relaxing enzyme</fullName>
    </alternativeName>
    <alternativeName>
        <fullName evidence="9">Swivelase</fullName>
    </alternativeName>
    <alternativeName>
        <fullName evidence="10">Untwisting enzyme</fullName>
    </alternativeName>
</protein>
<dbReference type="AlphaFoldDB" id="A0A1X1GF71"/>
<dbReference type="Gene3D" id="2.70.20.10">
    <property type="entry name" value="Topoisomerase I, domain 3"/>
    <property type="match status" value="1"/>
</dbReference>
<comment type="caution">
    <text evidence="15">The sequence shown here is derived from an EMBL/GenBank/DDBJ whole genome shotgun (WGS) entry which is preliminary data.</text>
</comment>
<dbReference type="GO" id="GO:0003677">
    <property type="term" value="F:DNA binding"/>
    <property type="evidence" value="ECO:0007669"/>
    <property type="project" value="UniProtKB-KW"/>
</dbReference>
<comment type="similarity">
    <text evidence="2">Belongs to the type IA topoisomerase family.</text>
</comment>
<evidence type="ECO:0000256" key="8">
    <source>
        <dbReference type="ARBA" id="ARBA00023235"/>
    </source>
</evidence>
<evidence type="ECO:0000256" key="2">
    <source>
        <dbReference type="ARBA" id="ARBA00009446"/>
    </source>
</evidence>
<dbReference type="PANTHER" id="PTHR11390:SF21">
    <property type="entry name" value="DNA TOPOISOMERASE 3-ALPHA"/>
    <property type="match status" value="1"/>
</dbReference>
<evidence type="ECO:0000256" key="5">
    <source>
        <dbReference type="ARBA" id="ARBA00022842"/>
    </source>
</evidence>
<dbReference type="InterPro" id="IPR005738">
    <property type="entry name" value="TopoIII"/>
</dbReference>
<evidence type="ECO:0000259" key="14">
    <source>
        <dbReference type="PROSITE" id="PS52039"/>
    </source>
</evidence>
<dbReference type="InterPro" id="IPR013826">
    <property type="entry name" value="Topo_IA_cen_sub3"/>
</dbReference>
<organism evidence="15 16">
    <name type="scientific">Streptococcus oralis subsp. tigurinus</name>
    <dbReference type="NCBI Taxonomy" id="1077464"/>
    <lineage>
        <taxon>Bacteria</taxon>
        <taxon>Bacillati</taxon>
        <taxon>Bacillota</taxon>
        <taxon>Bacilli</taxon>
        <taxon>Lactobacillales</taxon>
        <taxon>Streptococcaceae</taxon>
        <taxon>Streptococcus</taxon>
    </lineage>
</organism>
<dbReference type="SUPFAM" id="SSF56712">
    <property type="entry name" value="Prokaryotic type I DNA topoisomerase"/>
    <property type="match status" value="1"/>
</dbReference>
<dbReference type="InterPro" id="IPR013825">
    <property type="entry name" value="Topo_IA_cen_sub2"/>
</dbReference>
<dbReference type="InterPro" id="IPR023405">
    <property type="entry name" value="Topo_IA_core_domain"/>
</dbReference>
<dbReference type="SMART" id="SM00493">
    <property type="entry name" value="TOPRIM"/>
    <property type="match status" value="1"/>
</dbReference>
<dbReference type="InterPro" id="IPR003601">
    <property type="entry name" value="Topo_IA_2"/>
</dbReference>
<evidence type="ECO:0000259" key="13">
    <source>
        <dbReference type="PROSITE" id="PS50880"/>
    </source>
</evidence>
<accession>A0A1X1GF71</accession>
<evidence type="ECO:0000256" key="7">
    <source>
        <dbReference type="ARBA" id="ARBA00023125"/>
    </source>
</evidence>
<dbReference type="InterPro" id="IPR034144">
    <property type="entry name" value="TOPRIM_TopoIII"/>
</dbReference>
<dbReference type="PROSITE" id="PS50880">
    <property type="entry name" value="TOPRIM"/>
    <property type="match status" value="1"/>
</dbReference>
<dbReference type="GO" id="GO:0006265">
    <property type="term" value="P:DNA topological change"/>
    <property type="evidence" value="ECO:0007669"/>
    <property type="project" value="InterPro"/>
</dbReference>